<organism evidence="1 2">
    <name type="scientific">Syntrophus aciditrophicus (strain SB)</name>
    <dbReference type="NCBI Taxonomy" id="56780"/>
    <lineage>
        <taxon>Bacteria</taxon>
        <taxon>Pseudomonadati</taxon>
        <taxon>Thermodesulfobacteriota</taxon>
        <taxon>Syntrophia</taxon>
        <taxon>Syntrophales</taxon>
        <taxon>Syntrophaceae</taxon>
        <taxon>Syntrophus</taxon>
    </lineage>
</organism>
<reference evidence="1 2" key="1">
    <citation type="journal article" date="2007" name="Proc. Natl. Acad. Sci. U.S.A.">
        <title>The genome of Syntrophus aciditrophicus: life at the thermodynamic limit of microbial growth.</title>
        <authorList>
            <person name="McInerney M.J."/>
            <person name="Rohlin L."/>
            <person name="Mouttaki H."/>
            <person name="Kim U."/>
            <person name="Krupp R.S."/>
            <person name="Rios-Hernandez L."/>
            <person name="Sieber J."/>
            <person name="Struchtemeyer C.G."/>
            <person name="Bhattacharyya A."/>
            <person name="Campbell J.W."/>
            <person name="Gunsalus R.P."/>
        </authorList>
    </citation>
    <scope>NUCLEOTIDE SEQUENCE [LARGE SCALE GENOMIC DNA]</scope>
    <source>
        <strain evidence="1 2">SB</strain>
    </source>
</reference>
<keyword evidence="2" id="KW-1185">Reference proteome</keyword>
<dbReference type="InParanoid" id="Q2LXG3"/>
<dbReference type="KEGG" id="sat:SYN_00377"/>
<gene>
    <name evidence="1" type="ORF">SYN_00377</name>
</gene>
<dbReference type="EMBL" id="CP000252">
    <property type="protein sequence ID" value="ABC78777.1"/>
    <property type="molecule type" value="Genomic_DNA"/>
</dbReference>
<accession>Q2LXG3</accession>
<dbReference type="Proteomes" id="UP000001933">
    <property type="component" value="Chromosome"/>
</dbReference>
<protein>
    <submittedName>
        <fullName evidence="1">Hypothetical cytosolic protein</fullName>
    </submittedName>
</protein>
<dbReference type="HOGENOM" id="CLU_3085535_0_0_7"/>
<evidence type="ECO:0000313" key="1">
    <source>
        <dbReference type="EMBL" id="ABC78777.1"/>
    </source>
</evidence>
<evidence type="ECO:0000313" key="2">
    <source>
        <dbReference type="Proteomes" id="UP000001933"/>
    </source>
</evidence>
<dbReference type="AlphaFoldDB" id="Q2LXG3"/>
<proteinExistence type="predicted"/>
<name>Q2LXG3_SYNAS</name>
<sequence length="52" mass="5677">MGLENNGIMGPFLTLLGKLQKGLGRIKTRWGFPLVFGTTASSRQEPALMDAR</sequence>